<dbReference type="CDD" id="cd07040">
    <property type="entry name" value="HP"/>
    <property type="match status" value="1"/>
</dbReference>
<dbReference type="EMBL" id="SDKK01000027">
    <property type="protein sequence ID" value="TYC53532.1"/>
    <property type="molecule type" value="Genomic_DNA"/>
</dbReference>
<gene>
    <name evidence="1" type="ORF">ETQ85_21380</name>
</gene>
<sequence length="210" mass="22776">MLAVGFAPPVRALDPGPVASLPPAAARFVEHTASAETIRQLRAGGFALYLRHGYTDNTRADRVPSVDLNDCSTQRPLTEEGRQVAARVGEALRRAKIPIGDIHVSPLCRVRESTLAAFPGQSHVVDRDLMYTANLTAGQKAPIIARTRKLLSSPVAGGRNRLLVAHGPNLMDLIGYFPKEATLVVFRPKGEGRFDYVASIPPGLWPELLR</sequence>
<reference evidence="1 2" key="1">
    <citation type="submission" date="2019-01" db="EMBL/GenBank/DDBJ databases">
        <title>Zoogloea oleivorans genome sequencing and assembly.</title>
        <authorList>
            <person name="Tancsics A."/>
            <person name="Farkas M."/>
            <person name="Kriszt B."/>
            <person name="Maroti G."/>
            <person name="Horvath B."/>
        </authorList>
    </citation>
    <scope>NUCLEOTIDE SEQUENCE [LARGE SCALE GENOMIC DNA]</scope>
    <source>
        <strain evidence="1 2">Buc</strain>
    </source>
</reference>
<dbReference type="Pfam" id="PF00300">
    <property type="entry name" value="His_Phos_1"/>
    <property type="match status" value="1"/>
</dbReference>
<dbReference type="Gene3D" id="3.40.50.1240">
    <property type="entry name" value="Phosphoglycerate mutase-like"/>
    <property type="match status" value="1"/>
</dbReference>
<evidence type="ECO:0000313" key="2">
    <source>
        <dbReference type="Proteomes" id="UP000389128"/>
    </source>
</evidence>
<organism evidence="1 2">
    <name type="scientific">Zoogloea oleivorans</name>
    <dbReference type="NCBI Taxonomy" id="1552750"/>
    <lineage>
        <taxon>Bacteria</taxon>
        <taxon>Pseudomonadati</taxon>
        <taxon>Pseudomonadota</taxon>
        <taxon>Betaproteobacteria</taxon>
        <taxon>Rhodocyclales</taxon>
        <taxon>Zoogloeaceae</taxon>
        <taxon>Zoogloea</taxon>
    </lineage>
</organism>
<comment type="caution">
    <text evidence="1">The sequence shown here is derived from an EMBL/GenBank/DDBJ whole genome shotgun (WGS) entry which is preliminary data.</text>
</comment>
<dbReference type="SUPFAM" id="SSF53254">
    <property type="entry name" value="Phosphoglycerate mutase-like"/>
    <property type="match status" value="1"/>
</dbReference>
<dbReference type="OrthoDB" id="8685508at2"/>
<dbReference type="AlphaFoldDB" id="A0A6C2CIX6"/>
<dbReference type="InterPro" id="IPR013078">
    <property type="entry name" value="His_Pase_superF_clade-1"/>
</dbReference>
<proteinExistence type="predicted"/>
<accession>A0A6C2CIX6</accession>
<evidence type="ECO:0000313" key="1">
    <source>
        <dbReference type="EMBL" id="TYC53532.1"/>
    </source>
</evidence>
<keyword evidence="2" id="KW-1185">Reference proteome</keyword>
<protein>
    <submittedName>
        <fullName evidence="1">Histidine phosphatase family protein</fullName>
    </submittedName>
</protein>
<dbReference type="Proteomes" id="UP000389128">
    <property type="component" value="Unassembled WGS sequence"/>
</dbReference>
<name>A0A6C2CIX6_9RHOO</name>
<dbReference type="InterPro" id="IPR029033">
    <property type="entry name" value="His_PPase_superfam"/>
</dbReference>